<accession>A0A1F5ECZ7</accession>
<dbReference type="STRING" id="1797471.A3A71_03530"/>
<dbReference type="PANTHER" id="PTHR32432">
    <property type="entry name" value="CELL DIVISION PROTEIN FTSA-RELATED"/>
    <property type="match status" value="1"/>
</dbReference>
<sequence>MGLFGGKKKQKHSWAISLDIGTEFVKALIFEVVDGEGHIRGVGRCRQKLSDMHGGGVTDIHGVAKNCGKAIEEAATQAQFLPERAIVGIAGELVKGTTTAVKVTRAKPATQIQMAELQILVNQVQAEAFRKARAELAVETGQEEIDVQLVNAAIVSVVIDGYKVSNPLSYQGKELSVGVYNAFAPIVQLGALETIVRELGLELIAVTAEPYAVARCLNEESTDLAAIFIDIGGGTTDIAVVRNGGVEGTRMFAIGGRAFTKRVAAVLGESFQDAEVAKIQYSAGKLEMEKEALVKHALGSDIKVWLSALKLSLEDFGESDPLPSRLLLCGGGSDLPEVKMALSGKDWSEDLSFARPPEVQFIKPVDVANMVDETHSLQNTADVTPMALANVALDLVGETGILETLMKRAVSGMKQ</sequence>
<protein>
    <recommendedName>
        <fullName evidence="1">SHS2 domain-containing protein</fullName>
    </recommendedName>
</protein>
<dbReference type="AlphaFoldDB" id="A0A1F5ECZ7"/>
<gene>
    <name evidence="2" type="ORF">A3A71_03530</name>
</gene>
<comment type="caution">
    <text evidence="2">The sequence shown here is derived from an EMBL/GenBank/DDBJ whole genome shotgun (WGS) entry which is preliminary data.</text>
</comment>
<feature type="domain" description="SHS2" evidence="1">
    <location>
        <begin position="15"/>
        <end position="217"/>
    </location>
</feature>
<dbReference type="Gene3D" id="3.30.1490.300">
    <property type="match status" value="1"/>
</dbReference>
<dbReference type="InterPro" id="IPR050696">
    <property type="entry name" value="FtsA/MreB"/>
</dbReference>
<dbReference type="InterPro" id="IPR043129">
    <property type="entry name" value="ATPase_NBD"/>
</dbReference>
<evidence type="ECO:0000313" key="2">
    <source>
        <dbReference type="EMBL" id="OGD65126.1"/>
    </source>
</evidence>
<dbReference type="GO" id="GO:0051301">
    <property type="term" value="P:cell division"/>
    <property type="evidence" value="ECO:0007669"/>
    <property type="project" value="InterPro"/>
</dbReference>
<reference evidence="2 3" key="1">
    <citation type="journal article" date="2016" name="Nat. Commun.">
        <title>Thousands of microbial genomes shed light on interconnected biogeochemical processes in an aquifer system.</title>
        <authorList>
            <person name="Anantharaman K."/>
            <person name="Brown C.T."/>
            <person name="Hug L.A."/>
            <person name="Sharon I."/>
            <person name="Castelle C.J."/>
            <person name="Probst A.J."/>
            <person name="Thomas B.C."/>
            <person name="Singh A."/>
            <person name="Wilkins M.J."/>
            <person name="Karaoz U."/>
            <person name="Brodie E.L."/>
            <person name="Williams K.H."/>
            <person name="Hubbard S.S."/>
            <person name="Banfield J.F."/>
        </authorList>
    </citation>
    <scope>NUCLEOTIDE SEQUENCE [LARGE SCALE GENOMIC DNA]</scope>
</reference>
<dbReference type="Gene3D" id="3.30.420.40">
    <property type="match status" value="2"/>
</dbReference>
<dbReference type="Pfam" id="PF14450">
    <property type="entry name" value="FtsA"/>
    <property type="match status" value="1"/>
</dbReference>
<evidence type="ECO:0000313" key="3">
    <source>
        <dbReference type="Proteomes" id="UP000177481"/>
    </source>
</evidence>
<name>A0A1F5ECZ7_9BACT</name>
<dbReference type="SUPFAM" id="SSF53067">
    <property type="entry name" value="Actin-like ATPase domain"/>
    <property type="match status" value="2"/>
</dbReference>
<dbReference type="InterPro" id="IPR003494">
    <property type="entry name" value="SHS2_FtsA"/>
</dbReference>
<dbReference type="EMBL" id="MEZX01000001">
    <property type="protein sequence ID" value="OGD65126.1"/>
    <property type="molecule type" value="Genomic_DNA"/>
</dbReference>
<dbReference type="Proteomes" id="UP000177481">
    <property type="component" value="Unassembled WGS sequence"/>
</dbReference>
<proteinExistence type="predicted"/>
<evidence type="ECO:0000259" key="1">
    <source>
        <dbReference type="SMART" id="SM00842"/>
    </source>
</evidence>
<organism evidence="2 3">
    <name type="scientific">Candidatus Berkelbacteria bacterium RIFCSPLOWO2_01_FULL_50_28</name>
    <dbReference type="NCBI Taxonomy" id="1797471"/>
    <lineage>
        <taxon>Bacteria</taxon>
        <taxon>Candidatus Berkelbacteria</taxon>
    </lineage>
</organism>
<dbReference type="SMART" id="SM00842">
    <property type="entry name" value="FtsA"/>
    <property type="match status" value="1"/>
</dbReference>